<keyword evidence="4 10" id="KW-0677">Repeat</keyword>
<dbReference type="Pfam" id="PF00153">
    <property type="entry name" value="Mito_carr"/>
    <property type="match status" value="3"/>
</dbReference>
<dbReference type="OMA" id="WGIYEEL"/>
<reference evidence="14" key="1">
    <citation type="submission" date="2012-12" db="EMBL/GenBank/DDBJ databases">
        <authorList>
            <person name="Hellsten U."/>
            <person name="Grimwood J."/>
            <person name="Chapman J.A."/>
            <person name="Shapiro H."/>
            <person name="Aerts A."/>
            <person name="Otillar R.P."/>
            <person name="Terry A.Y."/>
            <person name="Boore J.L."/>
            <person name="Simakov O."/>
            <person name="Marletaz F."/>
            <person name="Cho S.-J."/>
            <person name="Edsinger-Gonzales E."/>
            <person name="Havlak P."/>
            <person name="Kuo D.-H."/>
            <person name="Larsson T."/>
            <person name="Lv J."/>
            <person name="Arendt D."/>
            <person name="Savage R."/>
            <person name="Osoegawa K."/>
            <person name="de Jong P."/>
            <person name="Lindberg D.R."/>
            <person name="Seaver E.C."/>
            <person name="Weisblat D.A."/>
            <person name="Putnam N.H."/>
            <person name="Grigoriev I.V."/>
            <person name="Rokhsar D.S."/>
        </authorList>
    </citation>
    <scope>NUCLEOTIDE SEQUENCE</scope>
    <source>
        <strain evidence="14">I ESC-2004</strain>
    </source>
</reference>
<keyword evidence="5 10" id="KW-0999">Mitochondrion inner membrane</keyword>
<keyword evidence="3 10" id="KW-0812">Transmembrane</keyword>
<dbReference type="HOGENOM" id="CLU_015166_0_3_1"/>
<feature type="repeat" description="Solcar" evidence="11">
    <location>
        <begin position="117"/>
        <end position="197"/>
    </location>
</feature>
<evidence type="ECO:0000256" key="2">
    <source>
        <dbReference type="ARBA" id="ARBA00022448"/>
    </source>
</evidence>
<evidence type="ECO:0000313" key="13">
    <source>
        <dbReference type="EnsemblMetazoa" id="CapteP165918"/>
    </source>
</evidence>
<evidence type="ECO:0000313" key="14">
    <source>
        <dbReference type="Proteomes" id="UP000014760"/>
    </source>
</evidence>
<dbReference type="AlphaFoldDB" id="R7U7W5"/>
<dbReference type="EMBL" id="AMQN01009021">
    <property type="status" value="NOT_ANNOTATED_CDS"/>
    <property type="molecule type" value="Genomic_DNA"/>
</dbReference>
<dbReference type="STRING" id="283909.R7U7W5"/>
<feature type="repeat" description="Solcar" evidence="11">
    <location>
        <begin position="21"/>
        <end position="107"/>
    </location>
</feature>
<evidence type="ECO:0000256" key="5">
    <source>
        <dbReference type="ARBA" id="ARBA00022792"/>
    </source>
</evidence>
<dbReference type="HAMAP" id="MF_03064">
    <property type="entry name" value="SLC25A38"/>
    <property type="match status" value="1"/>
</dbReference>
<dbReference type="PANTHER" id="PTHR46181">
    <property type="entry name" value="MITOCHONDRIAL GLYCINE TRANSPORTER"/>
    <property type="match status" value="1"/>
</dbReference>
<evidence type="ECO:0000256" key="8">
    <source>
        <dbReference type="ARBA" id="ARBA00023136"/>
    </source>
</evidence>
<dbReference type="Proteomes" id="UP000014760">
    <property type="component" value="Unassembled WGS sequence"/>
</dbReference>
<comment type="function">
    <text evidence="10">Mitochondrial glycine transporter that imports glycine into the mitochondrial matrix. Plays an important role in providing glycine for the first enzymatic step in heme biosynthesis, the condensation of glycine with succinyl-CoA to produce 5-aminolevulinate (ALA) in the miochondrial matrix.</text>
</comment>
<feature type="repeat" description="Solcar" evidence="11">
    <location>
        <begin position="208"/>
        <end position="292"/>
    </location>
</feature>
<dbReference type="InterPro" id="IPR002067">
    <property type="entry name" value="MCP"/>
</dbReference>
<dbReference type="OrthoDB" id="1924968at2759"/>
<evidence type="ECO:0000256" key="7">
    <source>
        <dbReference type="ARBA" id="ARBA00023128"/>
    </source>
</evidence>
<keyword evidence="6 10" id="KW-1133">Transmembrane helix</keyword>
<evidence type="ECO:0000256" key="11">
    <source>
        <dbReference type="PROSITE-ProRule" id="PRU00282"/>
    </source>
</evidence>
<sequence>MQQDFFLKEKTVAMIETLLQSPLIKSTLAGSLSGTCSTLLFQPLDMLKTRIQSPKALGCNPGAINIAITVVRSEKLKGLWRGCVPSLTRTVPGVGVYFGSMNWLRTTFGSSDPSAWESVAIGGCARTVAGVTMLPFTVIKTRFESAQFQYKGMGNALATIYKGEGVKGLFSGMRATLLRDVPFSGLYLLMYDRSKKVVREYQLVSTPTAPMVHFSCGICSGFVAAVVTQPADVVKTHMQLDPSKYHSVRFVIHNIYAKDGVHGFFRGTVLRTMRRSMMAAFAWTFFEEMIKRVGLN</sequence>
<dbReference type="PANTHER" id="PTHR46181:SF3">
    <property type="entry name" value="MITOCHONDRIAL GLYCINE TRANSPORTER"/>
    <property type="match status" value="1"/>
</dbReference>
<evidence type="ECO:0000256" key="1">
    <source>
        <dbReference type="ARBA" id="ARBA00004141"/>
    </source>
</evidence>
<organism evidence="12">
    <name type="scientific">Capitella teleta</name>
    <name type="common">Polychaete worm</name>
    <dbReference type="NCBI Taxonomy" id="283909"/>
    <lineage>
        <taxon>Eukaryota</taxon>
        <taxon>Metazoa</taxon>
        <taxon>Spiralia</taxon>
        <taxon>Lophotrochozoa</taxon>
        <taxon>Annelida</taxon>
        <taxon>Polychaeta</taxon>
        <taxon>Sedentaria</taxon>
        <taxon>Scolecida</taxon>
        <taxon>Capitellidae</taxon>
        <taxon>Capitella</taxon>
    </lineage>
</organism>
<keyword evidence="14" id="KW-1185">Reference proteome</keyword>
<gene>
    <name evidence="12" type="ORF">CAPTEDRAFT_165918</name>
</gene>
<dbReference type="Gene3D" id="1.50.40.10">
    <property type="entry name" value="Mitochondrial carrier domain"/>
    <property type="match status" value="2"/>
</dbReference>
<dbReference type="SUPFAM" id="SSF103506">
    <property type="entry name" value="Mitochondrial carrier"/>
    <property type="match status" value="1"/>
</dbReference>
<reference evidence="12 14" key="2">
    <citation type="journal article" date="2013" name="Nature">
        <title>Insights into bilaterian evolution from three spiralian genomes.</title>
        <authorList>
            <person name="Simakov O."/>
            <person name="Marletaz F."/>
            <person name="Cho S.J."/>
            <person name="Edsinger-Gonzales E."/>
            <person name="Havlak P."/>
            <person name="Hellsten U."/>
            <person name="Kuo D.H."/>
            <person name="Larsson T."/>
            <person name="Lv J."/>
            <person name="Arendt D."/>
            <person name="Savage R."/>
            <person name="Osoegawa K."/>
            <person name="de Jong P."/>
            <person name="Grimwood J."/>
            <person name="Chapman J.A."/>
            <person name="Shapiro H."/>
            <person name="Aerts A."/>
            <person name="Otillar R.P."/>
            <person name="Terry A.Y."/>
            <person name="Boore J.L."/>
            <person name="Grigoriev I.V."/>
            <person name="Lindberg D.R."/>
            <person name="Seaver E.C."/>
            <person name="Weisblat D.A."/>
            <person name="Putnam N.H."/>
            <person name="Rokhsar D.S."/>
        </authorList>
    </citation>
    <scope>NUCLEOTIDE SEQUENCE</scope>
    <source>
        <strain evidence="12 14">I ESC-2004</strain>
    </source>
</reference>
<dbReference type="GO" id="GO:0015187">
    <property type="term" value="F:glycine transmembrane transporter activity"/>
    <property type="evidence" value="ECO:0007669"/>
    <property type="project" value="UniProtKB-UniRule"/>
</dbReference>
<evidence type="ECO:0000256" key="4">
    <source>
        <dbReference type="ARBA" id="ARBA00022737"/>
    </source>
</evidence>
<dbReference type="EMBL" id="KB304411">
    <property type="protein sequence ID" value="ELU02069.1"/>
    <property type="molecule type" value="Genomic_DNA"/>
</dbReference>
<proteinExistence type="inferred from homology"/>
<evidence type="ECO:0000256" key="9">
    <source>
        <dbReference type="ARBA" id="ARBA00034060"/>
    </source>
</evidence>
<keyword evidence="2 10" id="KW-0813">Transport</keyword>
<reference evidence="13" key="3">
    <citation type="submission" date="2015-06" db="UniProtKB">
        <authorList>
            <consortium name="EnsemblMetazoa"/>
        </authorList>
    </citation>
    <scope>IDENTIFICATION</scope>
</reference>
<dbReference type="GO" id="GO:1904983">
    <property type="term" value="P:glycine import into mitochondrion"/>
    <property type="evidence" value="ECO:0007669"/>
    <property type="project" value="UniProtKB-UniRule"/>
</dbReference>
<dbReference type="GO" id="GO:0005743">
    <property type="term" value="C:mitochondrial inner membrane"/>
    <property type="evidence" value="ECO:0007669"/>
    <property type="project" value="UniProtKB-SubCell"/>
</dbReference>
<comment type="similarity">
    <text evidence="10">Belongs to the mitochondrial carrier (TC 2.A.29) family. SLC25A38 subfamily.</text>
</comment>
<dbReference type="PRINTS" id="PR00926">
    <property type="entry name" value="MITOCARRIER"/>
</dbReference>
<comment type="subcellular location">
    <subcellularLocation>
        <location evidence="1">Membrane</location>
        <topology evidence="1">Multi-pass membrane protein</topology>
    </subcellularLocation>
    <subcellularLocation>
        <location evidence="10">Mitochondrion inner membrane</location>
        <topology evidence="10">Multi-pass membrane protein</topology>
    </subcellularLocation>
</comment>
<evidence type="ECO:0000256" key="6">
    <source>
        <dbReference type="ARBA" id="ARBA00022989"/>
    </source>
</evidence>
<dbReference type="EnsemblMetazoa" id="CapteT165918">
    <property type="protein sequence ID" value="CapteP165918"/>
    <property type="gene ID" value="CapteG165918"/>
</dbReference>
<evidence type="ECO:0000313" key="12">
    <source>
        <dbReference type="EMBL" id="ELU02069.1"/>
    </source>
</evidence>
<evidence type="ECO:0000256" key="10">
    <source>
        <dbReference type="HAMAP-Rule" id="MF_03064"/>
    </source>
</evidence>
<dbReference type="PROSITE" id="PS50920">
    <property type="entry name" value="SOLCAR"/>
    <property type="match status" value="3"/>
</dbReference>
<dbReference type="InterPro" id="IPR018108">
    <property type="entry name" value="MCP_transmembrane"/>
</dbReference>
<keyword evidence="8 10" id="KW-0472">Membrane</keyword>
<evidence type="ECO:0000256" key="3">
    <source>
        <dbReference type="ARBA" id="ARBA00022692"/>
    </source>
</evidence>
<comment type="catalytic activity">
    <reaction evidence="9 10">
        <text>glycine(in) = glycine(out)</text>
        <dbReference type="Rhea" id="RHEA:70715"/>
        <dbReference type="ChEBI" id="CHEBI:57305"/>
    </reaction>
</comment>
<dbReference type="InterPro" id="IPR030847">
    <property type="entry name" value="Hem25/SLC25A38"/>
</dbReference>
<name>R7U7W5_CAPTE</name>
<keyword evidence="7 10" id="KW-0496">Mitochondrion</keyword>
<accession>R7U7W5</accession>
<protein>
    <recommendedName>
        <fullName evidence="10">Mitochondrial glycine transporter</fullName>
    </recommendedName>
    <alternativeName>
        <fullName evidence="10">Solute carrier family 25 member 38 homolog</fullName>
    </alternativeName>
</protein>
<dbReference type="InterPro" id="IPR023395">
    <property type="entry name" value="MCP_dom_sf"/>
</dbReference>